<evidence type="ECO:0000256" key="6">
    <source>
        <dbReference type="ARBA" id="ARBA00022842"/>
    </source>
</evidence>
<keyword evidence="2 8" id="KW-1277">Toxin-antitoxin system</keyword>
<dbReference type="EMBL" id="VUOB01000050">
    <property type="protein sequence ID" value="KAA2256720.1"/>
    <property type="molecule type" value="Genomic_DNA"/>
</dbReference>
<dbReference type="SUPFAM" id="SSF88723">
    <property type="entry name" value="PIN domain-like"/>
    <property type="match status" value="1"/>
</dbReference>
<comment type="caution">
    <text evidence="10">The sequence shown here is derived from an EMBL/GenBank/DDBJ whole genome shotgun (WGS) entry which is preliminary data.</text>
</comment>
<dbReference type="Proteomes" id="UP000323454">
    <property type="component" value="Unassembled WGS sequence"/>
</dbReference>
<sequence length="136" mass="14683">MGQRLILDSAILIEVERGRLRMDAVLAEEDDVVIAAITIAEYATGVALADTPAKRASRAAFLHELLQVTPVEDYTEVVAEQHAMLLGHVHRSGRPRGAHDLIIAATALATDRILVTTDARARFGELPNVAARLVTP</sequence>
<dbReference type="GO" id="GO:0004540">
    <property type="term" value="F:RNA nuclease activity"/>
    <property type="evidence" value="ECO:0007669"/>
    <property type="project" value="InterPro"/>
</dbReference>
<dbReference type="HAMAP" id="MF_00265">
    <property type="entry name" value="VapC_Nob1"/>
    <property type="match status" value="1"/>
</dbReference>
<dbReference type="EC" id="3.1.-.-" evidence="8"/>
<feature type="binding site" evidence="8">
    <location>
        <position position="100"/>
    </location>
    <ligand>
        <name>Mg(2+)</name>
        <dbReference type="ChEBI" id="CHEBI:18420"/>
    </ligand>
</feature>
<dbReference type="GO" id="GO:0016787">
    <property type="term" value="F:hydrolase activity"/>
    <property type="evidence" value="ECO:0007669"/>
    <property type="project" value="UniProtKB-KW"/>
</dbReference>
<keyword evidence="4 8" id="KW-0479">Metal-binding</keyword>
<keyword evidence="8" id="KW-0800">Toxin</keyword>
<evidence type="ECO:0000256" key="8">
    <source>
        <dbReference type="HAMAP-Rule" id="MF_00265"/>
    </source>
</evidence>
<comment type="similarity">
    <text evidence="7 8">Belongs to the PINc/VapC protein family.</text>
</comment>
<evidence type="ECO:0000256" key="3">
    <source>
        <dbReference type="ARBA" id="ARBA00022722"/>
    </source>
</evidence>
<keyword evidence="6 8" id="KW-0460">Magnesium</keyword>
<evidence type="ECO:0000256" key="5">
    <source>
        <dbReference type="ARBA" id="ARBA00022801"/>
    </source>
</evidence>
<dbReference type="InterPro" id="IPR022907">
    <property type="entry name" value="VapC_family"/>
</dbReference>
<dbReference type="Pfam" id="PF01850">
    <property type="entry name" value="PIN"/>
    <property type="match status" value="1"/>
</dbReference>
<evidence type="ECO:0000259" key="9">
    <source>
        <dbReference type="Pfam" id="PF01850"/>
    </source>
</evidence>
<reference evidence="10 11" key="2">
    <citation type="submission" date="2019-09" db="EMBL/GenBank/DDBJ databases">
        <authorList>
            <person name="Jin C."/>
        </authorList>
    </citation>
    <scope>NUCLEOTIDE SEQUENCE [LARGE SCALE GENOMIC DNA]</scope>
    <source>
        <strain evidence="10 11">AN110305</strain>
    </source>
</reference>
<dbReference type="InterPro" id="IPR002716">
    <property type="entry name" value="PIN_dom"/>
</dbReference>
<keyword evidence="11" id="KW-1185">Reference proteome</keyword>
<proteinExistence type="inferred from homology"/>
<evidence type="ECO:0000256" key="4">
    <source>
        <dbReference type="ARBA" id="ARBA00022723"/>
    </source>
</evidence>
<name>A0A5B2X088_9PSEU</name>
<comment type="cofactor">
    <cofactor evidence="1 8">
        <name>Mg(2+)</name>
        <dbReference type="ChEBI" id="CHEBI:18420"/>
    </cofactor>
</comment>
<dbReference type="AlphaFoldDB" id="A0A5B2X088"/>
<evidence type="ECO:0000256" key="7">
    <source>
        <dbReference type="ARBA" id="ARBA00038093"/>
    </source>
</evidence>
<evidence type="ECO:0000313" key="11">
    <source>
        <dbReference type="Proteomes" id="UP000323454"/>
    </source>
</evidence>
<protein>
    <recommendedName>
        <fullName evidence="8">Ribonuclease VapC</fullName>
        <shortName evidence="8">RNase VapC</shortName>
        <ecNumber evidence="8">3.1.-.-</ecNumber>
    </recommendedName>
    <alternativeName>
        <fullName evidence="8">Toxin VapC</fullName>
    </alternativeName>
</protein>
<dbReference type="OrthoDB" id="4213664at2"/>
<keyword evidence="3 8" id="KW-0540">Nuclease</keyword>
<dbReference type="GO" id="GO:0090729">
    <property type="term" value="F:toxin activity"/>
    <property type="evidence" value="ECO:0007669"/>
    <property type="project" value="UniProtKB-KW"/>
</dbReference>
<evidence type="ECO:0000313" key="10">
    <source>
        <dbReference type="EMBL" id="KAA2256720.1"/>
    </source>
</evidence>
<feature type="binding site" evidence="8">
    <location>
        <position position="8"/>
    </location>
    <ligand>
        <name>Mg(2+)</name>
        <dbReference type="ChEBI" id="CHEBI:18420"/>
    </ligand>
</feature>
<evidence type="ECO:0000256" key="2">
    <source>
        <dbReference type="ARBA" id="ARBA00022649"/>
    </source>
</evidence>
<dbReference type="Gene3D" id="3.40.50.1010">
    <property type="entry name" value="5'-nuclease"/>
    <property type="match status" value="1"/>
</dbReference>
<keyword evidence="5 8" id="KW-0378">Hydrolase</keyword>
<reference evidence="10 11" key="1">
    <citation type="submission" date="2019-09" db="EMBL/GenBank/DDBJ databases">
        <title>Goodfellowia gen. nov., a new genus of the Pseudonocardineae related to Actinoalloteichus, containing Goodfellowia coeruleoviolacea gen. nov., comb. nov. gen. nov., comb. nov.</title>
        <authorList>
            <person name="Labeda D."/>
        </authorList>
    </citation>
    <scope>NUCLEOTIDE SEQUENCE [LARGE SCALE GENOMIC DNA]</scope>
    <source>
        <strain evidence="10 11">AN110305</strain>
    </source>
</reference>
<dbReference type="PANTHER" id="PTHR33653">
    <property type="entry name" value="RIBONUCLEASE VAPC2"/>
    <property type="match status" value="1"/>
</dbReference>
<dbReference type="PANTHER" id="PTHR33653:SF1">
    <property type="entry name" value="RIBONUCLEASE VAPC2"/>
    <property type="match status" value="1"/>
</dbReference>
<evidence type="ECO:0000256" key="1">
    <source>
        <dbReference type="ARBA" id="ARBA00001946"/>
    </source>
</evidence>
<dbReference type="RefSeq" id="WP_149852443.1">
    <property type="nucleotide sequence ID" value="NZ_VUOB01000050.1"/>
</dbReference>
<comment type="function">
    <text evidence="8">Toxic component of a toxin-antitoxin (TA) system. An RNase.</text>
</comment>
<dbReference type="GO" id="GO:0000287">
    <property type="term" value="F:magnesium ion binding"/>
    <property type="evidence" value="ECO:0007669"/>
    <property type="project" value="UniProtKB-UniRule"/>
</dbReference>
<feature type="domain" description="PIN" evidence="9">
    <location>
        <begin position="6"/>
        <end position="120"/>
    </location>
</feature>
<dbReference type="InterPro" id="IPR050556">
    <property type="entry name" value="Type_II_TA_system_RNase"/>
</dbReference>
<dbReference type="InterPro" id="IPR029060">
    <property type="entry name" value="PIN-like_dom_sf"/>
</dbReference>
<organism evidence="10 11">
    <name type="scientific">Solihabitans fulvus</name>
    <dbReference type="NCBI Taxonomy" id="1892852"/>
    <lineage>
        <taxon>Bacteria</taxon>
        <taxon>Bacillati</taxon>
        <taxon>Actinomycetota</taxon>
        <taxon>Actinomycetes</taxon>
        <taxon>Pseudonocardiales</taxon>
        <taxon>Pseudonocardiaceae</taxon>
        <taxon>Solihabitans</taxon>
    </lineage>
</organism>
<gene>
    <name evidence="8" type="primary">vapC</name>
    <name evidence="10" type="ORF">F0L68_26045</name>
</gene>
<accession>A0A5B2X088</accession>